<feature type="domain" description="Nudix hydrolase" evidence="1">
    <location>
        <begin position="32"/>
        <end position="175"/>
    </location>
</feature>
<dbReference type="InterPro" id="IPR015797">
    <property type="entry name" value="NUDIX_hydrolase-like_dom_sf"/>
</dbReference>
<proteinExistence type="predicted"/>
<dbReference type="CDD" id="cd03676">
    <property type="entry name" value="NUDIX_Tnr3_like"/>
    <property type="match status" value="1"/>
</dbReference>
<dbReference type="Pfam" id="PF00293">
    <property type="entry name" value="NUDIX"/>
    <property type="match status" value="1"/>
</dbReference>
<sequence length="200" mass="22636">MTTVCCSFYGKGIIIKKNVYNIYFNCVGLFGIKRCGVHVNGYVKNTDGSKCLWIQKRAYTKPTWPGKLDNMVSGGFAVGMTILECVRKEAQEEASLPDDLLNAMIPVGTVSFMFEDDRGIFPETLFVFDIELPVDFVPINSDNEVESFHLYSIEELKKVIVTDDFKLTSSLVTLDFLVRHGYLNCDEEPNYIKLLETCHS</sequence>
<dbReference type="Proteomes" id="UP000054359">
    <property type="component" value="Unassembled WGS sequence"/>
</dbReference>
<name>A0A087UYF5_STEMI</name>
<dbReference type="EMBL" id="KK122279">
    <property type="protein sequence ID" value="KFM82394.1"/>
    <property type="molecule type" value="Genomic_DNA"/>
</dbReference>
<dbReference type="AlphaFoldDB" id="A0A087UYF5"/>
<dbReference type="FunFam" id="3.90.79.10:FF:000019">
    <property type="entry name" value="Thiamin pyrophosphokinase, putative"/>
    <property type="match status" value="1"/>
</dbReference>
<dbReference type="GO" id="GO:0044715">
    <property type="term" value="F:8-oxo-dGDP phosphatase activity"/>
    <property type="evidence" value="ECO:0007669"/>
    <property type="project" value="UniProtKB-ARBA"/>
</dbReference>
<organism evidence="2 3">
    <name type="scientific">Stegodyphus mimosarum</name>
    <name type="common">African social velvet spider</name>
    <dbReference type="NCBI Taxonomy" id="407821"/>
    <lineage>
        <taxon>Eukaryota</taxon>
        <taxon>Metazoa</taxon>
        <taxon>Ecdysozoa</taxon>
        <taxon>Arthropoda</taxon>
        <taxon>Chelicerata</taxon>
        <taxon>Arachnida</taxon>
        <taxon>Araneae</taxon>
        <taxon>Araneomorphae</taxon>
        <taxon>Entelegynae</taxon>
        <taxon>Eresoidea</taxon>
        <taxon>Eresidae</taxon>
        <taxon>Stegodyphus</taxon>
    </lineage>
</organism>
<gene>
    <name evidence="2" type="ORF">X975_21210</name>
</gene>
<keyword evidence="3" id="KW-1185">Reference proteome</keyword>
<reference evidence="2 3" key="1">
    <citation type="submission" date="2013-11" db="EMBL/GenBank/DDBJ databases">
        <title>Genome sequencing of Stegodyphus mimosarum.</title>
        <authorList>
            <person name="Bechsgaard J."/>
        </authorList>
    </citation>
    <scope>NUCLEOTIDE SEQUENCE [LARGE SCALE GENOMIC DNA]</scope>
</reference>
<evidence type="ECO:0000313" key="3">
    <source>
        <dbReference type="Proteomes" id="UP000054359"/>
    </source>
</evidence>
<dbReference type="OMA" id="NLAKECW"/>
<dbReference type="SUPFAM" id="SSF55811">
    <property type="entry name" value="Nudix"/>
    <property type="match status" value="1"/>
</dbReference>
<dbReference type="STRING" id="407821.A0A087UYF5"/>
<feature type="non-terminal residue" evidence="2">
    <location>
        <position position="200"/>
    </location>
</feature>
<dbReference type="PROSITE" id="PS51462">
    <property type="entry name" value="NUDIX"/>
    <property type="match status" value="1"/>
</dbReference>
<dbReference type="InterPro" id="IPR000086">
    <property type="entry name" value="NUDIX_hydrolase_dom"/>
</dbReference>
<dbReference type="OrthoDB" id="10261522at2759"/>
<dbReference type="PANTHER" id="PTHR13622">
    <property type="entry name" value="THIAMIN PYROPHOSPHOKINASE"/>
    <property type="match status" value="1"/>
</dbReference>
<dbReference type="PANTHER" id="PTHR13622:SF8">
    <property type="entry name" value="THIAMIN PYROPHOSPHOKINASE 1"/>
    <property type="match status" value="1"/>
</dbReference>
<evidence type="ECO:0000313" key="2">
    <source>
        <dbReference type="EMBL" id="KFM82394.1"/>
    </source>
</evidence>
<protein>
    <recommendedName>
        <fullName evidence="1">Nudix hydrolase domain-containing protein</fullName>
    </recommendedName>
</protein>
<accession>A0A087UYF5</accession>
<evidence type="ECO:0000259" key="1">
    <source>
        <dbReference type="PROSITE" id="PS51462"/>
    </source>
</evidence>
<dbReference type="Gene3D" id="3.90.79.10">
    <property type="entry name" value="Nucleoside Triphosphate Pyrophosphohydrolase"/>
    <property type="match status" value="1"/>
</dbReference>